<dbReference type="SUPFAM" id="SSF54862">
    <property type="entry name" value="4Fe-4S ferredoxins"/>
    <property type="match status" value="1"/>
</dbReference>
<dbReference type="CDD" id="cd23947">
    <property type="entry name" value="PAPS_reductase-like_YbdN"/>
    <property type="match status" value="1"/>
</dbReference>
<dbReference type="InterPro" id="IPR017900">
    <property type="entry name" value="4Fe4S_Fe_S_CS"/>
</dbReference>
<comment type="caution">
    <text evidence="2">The sequence shown here is derived from an EMBL/GenBank/DDBJ whole genome shotgun (WGS) entry which is preliminary data.</text>
</comment>
<reference evidence="2 3" key="1">
    <citation type="journal article" date="2018" name="Syst. Appl. Microbiol.">
        <title>A new symbiotic nanoarchaeote (Candidatus Nanoclepta minutus) and its host (Zestosphaera tikiterensis gen. nov., sp. nov.) from a New Zealand hot spring.</title>
        <authorList>
            <person name="St John E."/>
            <person name="Liu Y."/>
            <person name="Podar M."/>
            <person name="Stott M.B."/>
            <person name="Meneghin J."/>
            <person name="Chen Z."/>
            <person name="Lagutin K."/>
            <person name="Mitchell K."/>
            <person name="Reysenbach A.L."/>
        </authorList>
    </citation>
    <scope>NUCLEOTIDE SEQUENCE [LARGE SCALE GENOMIC DNA]</scope>
    <source>
        <strain evidence="2">NZ3</strain>
    </source>
</reference>
<dbReference type="Pfam" id="PF01507">
    <property type="entry name" value="PAPS_reduct"/>
    <property type="match status" value="1"/>
</dbReference>
<gene>
    <name evidence="2" type="ORF">B7O98_06180</name>
</gene>
<protein>
    <recommendedName>
        <fullName evidence="1">4Fe-4S ferredoxin-type domain-containing protein</fullName>
    </recommendedName>
</protein>
<dbReference type="PANTHER" id="PTHR43196:SF2">
    <property type="entry name" value="PHOSPHOADENOSINE PHOSPHOSULFATE REDUCTASE"/>
    <property type="match status" value="1"/>
</dbReference>
<evidence type="ECO:0000259" key="1">
    <source>
        <dbReference type="PROSITE" id="PS51379"/>
    </source>
</evidence>
<dbReference type="Proteomes" id="UP000244093">
    <property type="component" value="Unassembled WGS sequence"/>
</dbReference>
<dbReference type="Pfam" id="PF13237">
    <property type="entry name" value="Fer4_10"/>
    <property type="match status" value="1"/>
</dbReference>
<dbReference type="SUPFAM" id="SSF52402">
    <property type="entry name" value="Adenine nucleotide alpha hydrolases-like"/>
    <property type="match status" value="1"/>
</dbReference>
<dbReference type="InterPro" id="IPR002500">
    <property type="entry name" value="PAPS_reduct_dom"/>
</dbReference>
<dbReference type="InterPro" id="IPR014729">
    <property type="entry name" value="Rossmann-like_a/b/a_fold"/>
</dbReference>
<feature type="domain" description="4Fe-4S ferredoxin-type" evidence="1">
    <location>
        <begin position="552"/>
        <end position="580"/>
    </location>
</feature>
<feature type="domain" description="4Fe-4S ferredoxin-type" evidence="1">
    <location>
        <begin position="581"/>
        <end position="610"/>
    </location>
</feature>
<dbReference type="PROSITE" id="PS00198">
    <property type="entry name" value="4FE4S_FER_1"/>
    <property type="match status" value="2"/>
</dbReference>
<dbReference type="InterPro" id="IPR050128">
    <property type="entry name" value="Sulfate_adenylyltrnsfr_sub2"/>
</dbReference>
<dbReference type="EMBL" id="NBVN01000004">
    <property type="protein sequence ID" value="PUA32252.1"/>
    <property type="molecule type" value="Genomic_DNA"/>
</dbReference>
<organism evidence="2 3">
    <name type="scientific">Zestosphaera tikiterensis</name>
    <dbReference type="NCBI Taxonomy" id="1973259"/>
    <lineage>
        <taxon>Archaea</taxon>
        <taxon>Thermoproteota</taxon>
        <taxon>Thermoprotei</taxon>
        <taxon>Desulfurococcales</taxon>
        <taxon>Desulfurococcaceae</taxon>
        <taxon>Zestosphaera</taxon>
    </lineage>
</organism>
<dbReference type="InterPro" id="IPR017896">
    <property type="entry name" value="4Fe4S_Fe-S-bd"/>
</dbReference>
<dbReference type="PROSITE" id="PS51379">
    <property type="entry name" value="4FE4S_FER_2"/>
    <property type="match status" value="2"/>
</dbReference>
<dbReference type="PANTHER" id="PTHR43196">
    <property type="entry name" value="SULFATE ADENYLYLTRANSFERASE SUBUNIT 2"/>
    <property type="match status" value="1"/>
</dbReference>
<dbReference type="GO" id="GO:0016491">
    <property type="term" value="F:oxidoreductase activity"/>
    <property type="evidence" value="ECO:0007669"/>
    <property type="project" value="UniProtKB-ARBA"/>
</dbReference>
<sequence>MREWGIKLRLYWCPNCNVPLRQRTCQRCGGEGLELRIGEPGDLRPAFEGDLRLFREGIVNEFGTESLLKDLMLDVGTTYLNKIPHVDDMKEVIVGGTVVGRLHFDPIEMKWRWRLSRFSAVVAYEKGLVKGFKLSKVRPLEVLGEGGREGEQAVVLNSSGDVVALAVVRKGKFRIQSIFKEGLQEPFKVRTPFLEFIKANDLWFRSKISRAVKHASIMYEKTKLPLVVSYSGGKDSLAVLDVVLRAGLEPTMLFNDTGLELPETIENVENVATTYGLKLLIAKPERSFWEAVEVFGPPAKDYRWCCKVVKLAPIAKVFKSLYPQGVLSVVGQRAFESIDRSWSGGVWRNKWLPEVLSISPIQDWDQLTLWAYIMDRKLPVNKLYYEGFERLGCYLCPAANVAEYHEISRKHPELWMAWEKFLKTWCGRVGLSDHCVKYHIWRWHNPQAQGRKRVEGWLRLRNDLTWREEYVRRSGFKVDLISGDKLSDRVIVKVEPHINLRSVVDQWKVVGKAIAVHEDEVKLRLQYGEALIKKESIEVYSHNAFEDAVTLLKLVVRWFTCVKCGNCVTWCPQKAITISEGKPKVNDKTCKGCGVCINVCPISEVLVEKNLVTQLLGNPRSRPRKKDSLASILHALTKKKETKVSNEGTQPAYEGIDEFLRGTYISKTDTGLETVRKGIS</sequence>
<dbReference type="AlphaFoldDB" id="A0A2R7Y5V5"/>
<evidence type="ECO:0000313" key="2">
    <source>
        <dbReference type="EMBL" id="PUA32252.1"/>
    </source>
</evidence>
<dbReference type="Gene3D" id="3.30.70.20">
    <property type="match status" value="1"/>
</dbReference>
<evidence type="ECO:0000313" key="3">
    <source>
        <dbReference type="Proteomes" id="UP000244093"/>
    </source>
</evidence>
<accession>A0A2R7Y5V5</accession>
<name>A0A2R7Y5V5_9CREN</name>
<proteinExistence type="predicted"/>
<dbReference type="Gene3D" id="3.40.50.620">
    <property type="entry name" value="HUPs"/>
    <property type="match status" value="1"/>
</dbReference>